<dbReference type="Gene3D" id="3.30.890.10">
    <property type="entry name" value="Methyl-cpg-binding Protein 2, Chain A"/>
    <property type="match status" value="1"/>
</dbReference>
<keyword evidence="3" id="KW-1185">Reference proteome</keyword>
<evidence type="ECO:0000313" key="2">
    <source>
        <dbReference type="EMBL" id="CAK9188257.1"/>
    </source>
</evidence>
<dbReference type="Proteomes" id="UP001642360">
    <property type="component" value="Unassembled WGS sequence"/>
</dbReference>
<dbReference type="AlphaFoldDB" id="A0ABC8V5Z6"/>
<evidence type="ECO:0000256" key="1">
    <source>
        <dbReference type="SAM" id="MobiDB-lite"/>
    </source>
</evidence>
<gene>
    <name evidence="2" type="ORF">ILEXP_LOCUS58921</name>
</gene>
<dbReference type="EMBL" id="CAUOFW020010390">
    <property type="protein sequence ID" value="CAK9188257.1"/>
    <property type="molecule type" value="Genomic_DNA"/>
</dbReference>
<evidence type="ECO:0000313" key="3">
    <source>
        <dbReference type="Proteomes" id="UP001642360"/>
    </source>
</evidence>
<reference evidence="2 3" key="1">
    <citation type="submission" date="2024-02" db="EMBL/GenBank/DDBJ databases">
        <authorList>
            <person name="Vignale AGUSTIN F."/>
            <person name="Sosa J E."/>
            <person name="Modenutti C."/>
        </authorList>
    </citation>
    <scope>NUCLEOTIDE SEQUENCE [LARGE SCALE GENOMIC DNA]</scope>
</reference>
<feature type="region of interest" description="Disordered" evidence="1">
    <location>
        <begin position="137"/>
        <end position="188"/>
    </location>
</feature>
<comment type="caution">
    <text evidence="2">The sequence shown here is derived from an EMBL/GenBank/DDBJ whole genome shotgun (WGS) entry which is preliminary data.</text>
</comment>
<protein>
    <submittedName>
        <fullName evidence="2">Uncharacterized protein</fullName>
    </submittedName>
</protein>
<proteinExistence type="predicted"/>
<name>A0ABC8V5Z6_9AQUA</name>
<accession>A0ABC8V5Z6</accession>
<sequence length="228" mass="25505">MESFDYLEYIDCTPLYDDIEWDPVLAALQAGPSNHHQAQEQDIPVSAKLPEMELVRNVPDSEIAEALAVLSELPKHLHGARERLPAPEMDHVPEAMPVDHQIRPLYPISNEDYNTAEILLMLEDSSLLESDEALRLEDKLKAEPEPEAPNPRKRRGRPPKVTPKPESNQLRDREDGPSTQNELPEGWVMKCRTRRGGKSIGQVDKVISGFFQSAAAAVSSRGVVNMSL</sequence>
<organism evidence="2 3">
    <name type="scientific">Ilex paraguariensis</name>
    <name type="common">yerba mate</name>
    <dbReference type="NCBI Taxonomy" id="185542"/>
    <lineage>
        <taxon>Eukaryota</taxon>
        <taxon>Viridiplantae</taxon>
        <taxon>Streptophyta</taxon>
        <taxon>Embryophyta</taxon>
        <taxon>Tracheophyta</taxon>
        <taxon>Spermatophyta</taxon>
        <taxon>Magnoliopsida</taxon>
        <taxon>eudicotyledons</taxon>
        <taxon>Gunneridae</taxon>
        <taxon>Pentapetalae</taxon>
        <taxon>asterids</taxon>
        <taxon>campanulids</taxon>
        <taxon>Aquifoliales</taxon>
        <taxon>Aquifoliaceae</taxon>
        <taxon>Ilex</taxon>
    </lineage>
</organism>